<gene>
    <name evidence="1" type="primary">ORF31384</name>
</gene>
<name>A0A0B6YP00_9EUPU</name>
<proteinExistence type="predicted"/>
<evidence type="ECO:0000313" key="1">
    <source>
        <dbReference type="EMBL" id="CEK57897.1"/>
    </source>
</evidence>
<accession>A0A0B6YP00</accession>
<dbReference type="EMBL" id="HACG01011032">
    <property type="protein sequence ID" value="CEK57897.1"/>
    <property type="molecule type" value="Transcribed_RNA"/>
</dbReference>
<dbReference type="AlphaFoldDB" id="A0A0B6YP00"/>
<protein>
    <submittedName>
        <fullName evidence="1">Uncharacterized protein</fullName>
    </submittedName>
</protein>
<feature type="non-terminal residue" evidence="1">
    <location>
        <position position="1"/>
    </location>
</feature>
<sequence>LIIYIFQMNKIHQKLQINKINILHKLNLTSINMLRKIALGAENADQIMNLGNTSIGNDLTGKMEDVFIVKE</sequence>
<organism evidence="1">
    <name type="scientific">Arion vulgaris</name>
    <dbReference type="NCBI Taxonomy" id="1028688"/>
    <lineage>
        <taxon>Eukaryota</taxon>
        <taxon>Metazoa</taxon>
        <taxon>Spiralia</taxon>
        <taxon>Lophotrochozoa</taxon>
        <taxon>Mollusca</taxon>
        <taxon>Gastropoda</taxon>
        <taxon>Heterobranchia</taxon>
        <taxon>Euthyneura</taxon>
        <taxon>Panpulmonata</taxon>
        <taxon>Eupulmonata</taxon>
        <taxon>Stylommatophora</taxon>
        <taxon>Helicina</taxon>
        <taxon>Arionoidea</taxon>
        <taxon>Arionidae</taxon>
        <taxon>Arion</taxon>
    </lineage>
</organism>
<reference evidence="1" key="1">
    <citation type="submission" date="2014-12" db="EMBL/GenBank/DDBJ databases">
        <title>Insight into the proteome of Arion vulgaris.</title>
        <authorList>
            <person name="Aradska J."/>
            <person name="Bulat T."/>
            <person name="Smidak R."/>
            <person name="Sarate P."/>
            <person name="Gangsoo J."/>
            <person name="Sialana F."/>
            <person name="Bilban M."/>
            <person name="Lubec G."/>
        </authorList>
    </citation>
    <scope>NUCLEOTIDE SEQUENCE</scope>
    <source>
        <tissue evidence="1">Skin</tissue>
    </source>
</reference>